<dbReference type="PANTHER" id="PTHR43767">
    <property type="entry name" value="LONG-CHAIN-FATTY-ACID--COA LIGASE"/>
    <property type="match status" value="1"/>
</dbReference>
<gene>
    <name evidence="10" type="ORF">QWY31_01920</name>
</gene>
<comment type="caution">
    <text evidence="10">The sequence shown here is derived from an EMBL/GenBank/DDBJ whole genome shotgun (WGS) entry which is preliminary data.</text>
</comment>
<evidence type="ECO:0000256" key="5">
    <source>
        <dbReference type="ARBA" id="ARBA00026121"/>
    </source>
</evidence>
<protein>
    <recommendedName>
        <fullName evidence="6">Long-chain-fatty-acid--CoA ligase</fullName>
        <ecNumber evidence="5">6.2.1.3</ecNumber>
    </recommendedName>
    <alternativeName>
        <fullName evidence="7">Long-chain acyl-CoA synthetase</fullName>
    </alternativeName>
</protein>
<proteinExistence type="predicted"/>
<accession>A0ABT8F1A9</accession>
<dbReference type="EC" id="6.2.1.3" evidence="5"/>
<sequence>MDNTFPWLKNYPKGLRGQLNVDQYSSLVEIFEEGFKKYSDRVAYTCMGKSLTYAEVDEMSRHVAAYLTQEAGLKKGDRMAIQMPNLLQYPVVLIGALRAGITVVNTNPLYTPREMEHQFTDAQVTAVVILANFAHNLEKVLPNTSIKTVIVTEIGDLLGGLKGGIVNFVVKNIKKMVPAYHLPKAITFKKMIAIGKTKSFEKVAISPSDLAFLQYTGGTTGVAKGAMLTHRNVAAHTIICQEWFKPIIGNQDIVITAIPLYHIFALTVNGVLMFASGAHNILVTNPRDMKAFIGDLKKYPFTIITGVNTLFNGLLNQEAFKEVDFSHLKVGIGGGMAVQKAVADKWEMVTGTALVEGYGLSETSPVLCCGPLDGTHRQGTIGLPFPNTEVAIMDDQGNPVPVGERGEICARGPQVMPGYWNRPEDNDKVFFHKEWFRTGDVGVMDTDGFIKIVDRIKDMILVSGFNVYPNEVEDAMALHPKVLEVAAIGVPDEKSTEAVKIFVVKKDESLTEDELHAHAHEYLTNYKRPKHIEFKKELPKSNVGKIIRRELREEEAKKNNK</sequence>
<evidence type="ECO:0000313" key="11">
    <source>
        <dbReference type="Proteomes" id="UP001168552"/>
    </source>
</evidence>
<dbReference type="InterPro" id="IPR042099">
    <property type="entry name" value="ANL_N_sf"/>
</dbReference>
<evidence type="ECO:0000256" key="6">
    <source>
        <dbReference type="ARBA" id="ARBA00039545"/>
    </source>
</evidence>
<dbReference type="Gene3D" id="3.40.50.12780">
    <property type="entry name" value="N-terminal domain of ligase-like"/>
    <property type="match status" value="1"/>
</dbReference>
<dbReference type="PANTHER" id="PTHR43767:SF8">
    <property type="entry name" value="LONG-CHAIN-FATTY-ACID--COA LIGASE"/>
    <property type="match status" value="1"/>
</dbReference>
<dbReference type="InterPro" id="IPR000873">
    <property type="entry name" value="AMP-dep_synth/lig_dom"/>
</dbReference>
<keyword evidence="3" id="KW-0436">Ligase</keyword>
<comment type="pathway">
    <text evidence="2">Lipid metabolism; fatty acid beta-oxidation.</text>
</comment>
<dbReference type="InterPro" id="IPR025110">
    <property type="entry name" value="AMP-bd_C"/>
</dbReference>
<dbReference type="Pfam" id="PF13193">
    <property type="entry name" value="AMP-binding_C"/>
    <property type="match status" value="1"/>
</dbReference>
<keyword evidence="11" id="KW-1185">Reference proteome</keyword>
<feature type="domain" description="AMP-dependent synthetase/ligase" evidence="8">
    <location>
        <begin position="31"/>
        <end position="420"/>
    </location>
</feature>
<evidence type="ECO:0000256" key="7">
    <source>
        <dbReference type="ARBA" id="ARBA00042773"/>
    </source>
</evidence>
<dbReference type="CDD" id="cd05936">
    <property type="entry name" value="FC-FACS_FadD_like"/>
    <property type="match status" value="1"/>
</dbReference>
<dbReference type="InterPro" id="IPR020845">
    <property type="entry name" value="AMP-binding_CS"/>
</dbReference>
<evidence type="ECO:0000313" key="10">
    <source>
        <dbReference type="EMBL" id="MDN4164236.1"/>
    </source>
</evidence>
<evidence type="ECO:0000259" key="9">
    <source>
        <dbReference type="Pfam" id="PF13193"/>
    </source>
</evidence>
<comment type="subcellular location">
    <subcellularLocation>
        <location evidence="1">Membrane</location>
        <topology evidence="1">Peripheral membrane protein</topology>
    </subcellularLocation>
</comment>
<reference evidence="10" key="1">
    <citation type="submission" date="2023-06" db="EMBL/GenBank/DDBJ databases">
        <title>Cytophagales bacterium Strain LB-30, isolated from soil.</title>
        <authorList>
            <person name="Liu B."/>
        </authorList>
    </citation>
    <scope>NUCLEOTIDE SEQUENCE</scope>
    <source>
        <strain evidence="10">LB-30</strain>
    </source>
</reference>
<dbReference type="InterPro" id="IPR045851">
    <property type="entry name" value="AMP-bd_C_sf"/>
</dbReference>
<dbReference type="EMBL" id="JAUHJS010000001">
    <property type="protein sequence ID" value="MDN4164236.1"/>
    <property type="molecule type" value="Genomic_DNA"/>
</dbReference>
<evidence type="ECO:0000256" key="4">
    <source>
        <dbReference type="ARBA" id="ARBA00023136"/>
    </source>
</evidence>
<feature type="domain" description="AMP-binding enzyme C-terminal" evidence="9">
    <location>
        <begin position="471"/>
        <end position="545"/>
    </location>
</feature>
<name>A0ABT8F1A9_9BACT</name>
<dbReference type="Gene3D" id="3.30.300.30">
    <property type="match status" value="1"/>
</dbReference>
<evidence type="ECO:0000256" key="3">
    <source>
        <dbReference type="ARBA" id="ARBA00022598"/>
    </source>
</evidence>
<dbReference type="SUPFAM" id="SSF56801">
    <property type="entry name" value="Acetyl-CoA synthetase-like"/>
    <property type="match status" value="1"/>
</dbReference>
<dbReference type="Proteomes" id="UP001168552">
    <property type="component" value="Unassembled WGS sequence"/>
</dbReference>
<dbReference type="RefSeq" id="WP_320002762.1">
    <property type="nucleotide sequence ID" value="NZ_JAUHJS010000001.1"/>
</dbReference>
<keyword evidence="4" id="KW-0472">Membrane</keyword>
<evidence type="ECO:0000256" key="1">
    <source>
        <dbReference type="ARBA" id="ARBA00004170"/>
    </source>
</evidence>
<evidence type="ECO:0000259" key="8">
    <source>
        <dbReference type="Pfam" id="PF00501"/>
    </source>
</evidence>
<organism evidence="10 11">
    <name type="scientific">Shiella aurantiaca</name>
    <dbReference type="NCBI Taxonomy" id="3058365"/>
    <lineage>
        <taxon>Bacteria</taxon>
        <taxon>Pseudomonadati</taxon>
        <taxon>Bacteroidota</taxon>
        <taxon>Cytophagia</taxon>
        <taxon>Cytophagales</taxon>
        <taxon>Shiellaceae</taxon>
        <taxon>Shiella</taxon>
    </lineage>
</organism>
<dbReference type="Pfam" id="PF00501">
    <property type="entry name" value="AMP-binding"/>
    <property type="match status" value="1"/>
</dbReference>
<dbReference type="InterPro" id="IPR050237">
    <property type="entry name" value="ATP-dep_AMP-bd_enzyme"/>
</dbReference>
<evidence type="ECO:0000256" key="2">
    <source>
        <dbReference type="ARBA" id="ARBA00005005"/>
    </source>
</evidence>
<dbReference type="PROSITE" id="PS00455">
    <property type="entry name" value="AMP_BINDING"/>
    <property type="match status" value="1"/>
</dbReference>